<keyword evidence="1" id="KW-0812">Transmembrane</keyword>
<keyword evidence="1" id="KW-0472">Membrane</keyword>
<feature type="transmembrane region" description="Helical" evidence="1">
    <location>
        <begin position="139"/>
        <end position="158"/>
    </location>
</feature>
<feature type="transmembrane region" description="Helical" evidence="1">
    <location>
        <begin position="77"/>
        <end position="95"/>
    </location>
</feature>
<dbReference type="InterPro" id="IPR053220">
    <property type="entry name" value="Nematode_rcpt-like_serp_H"/>
</dbReference>
<protein>
    <submittedName>
        <fullName evidence="2">Uncharacterized protein</fullName>
    </submittedName>
</protein>
<keyword evidence="1" id="KW-1133">Transmembrane helix</keyword>
<proteinExistence type="predicted"/>
<dbReference type="AlphaFoldDB" id="A0A8R1DSX9"/>
<keyword evidence="3" id="KW-1185">Reference proteome</keyword>
<accession>A0A8R1DSX9</accession>
<feature type="transmembrane region" description="Helical" evidence="1">
    <location>
        <begin position="17"/>
        <end position="41"/>
    </location>
</feature>
<name>A0A8R1DSX9_CAEJA</name>
<feature type="transmembrane region" description="Helical" evidence="1">
    <location>
        <begin position="102"/>
        <end position="119"/>
    </location>
</feature>
<dbReference type="Pfam" id="PF10318">
    <property type="entry name" value="7TM_GPCR_Srh"/>
    <property type="match status" value="1"/>
</dbReference>
<dbReference type="InterPro" id="IPR019422">
    <property type="entry name" value="7TM_GPCR_serpentine_rcpt_Srh"/>
</dbReference>
<evidence type="ECO:0000313" key="3">
    <source>
        <dbReference type="Proteomes" id="UP000005237"/>
    </source>
</evidence>
<dbReference type="EnsemblMetazoa" id="CJA09883.1">
    <property type="protein sequence ID" value="CJA09883.1"/>
    <property type="gene ID" value="WBGene00129087"/>
</dbReference>
<dbReference type="Proteomes" id="UP000005237">
    <property type="component" value="Unassembled WGS sequence"/>
</dbReference>
<evidence type="ECO:0000313" key="2">
    <source>
        <dbReference type="EnsemblMetazoa" id="CJA09883.1"/>
    </source>
</evidence>
<evidence type="ECO:0000256" key="1">
    <source>
        <dbReference type="SAM" id="Phobius"/>
    </source>
</evidence>
<sequence length="209" mass="23430">MNETCSMESSPFATPSFALAVFHCLTAISFPLNIFGAYCIIYKTPSRMKRLRVVLLLLSLSTTLMDGSMTFFGAPFIALPCMIGFPMGIVTVLGIPTSVVTYTVISLAATVGCCNILLFEDRYNTLVSNSTWKIFRVPFHILNFTAAFTFLLPQYAFYMPTDQKRLIATCRYFPCNYPIPETTFVLSESIWSRHVVTCARDAPVTRVEM</sequence>
<dbReference type="PANTHER" id="PTHR22941:SF307">
    <property type="entry name" value="SERPENTINE RECEPTOR, CLASS H"/>
    <property type="match status" value="1"/>
</dbReference>
<reference evidence="3" key="1">
    <citation type="submission" date="2010-08" db="EMBL/GenBank/DDBJ databases">
        <authorList>
            <consortium name="Caenorhabditis japonica Sequencing Consortium"/>
            <person name="Wilson R.K."/>
        </authorList>
    </citation>
    <scope>NUCLEOTIDE SEQUENCE [LARGE SCALE GENOMIC DNA]</scope>
    <source>
        <strain evidence="3">DF5081</strain>
    </source>
</reference>
<organism evidence="2 3">
    <name type="scientific">Caenorhabditis japonica</name>
    <dbReference type="NCBI Taxonomy" id="281687"/>
    <lineage>
        <taxon>Eukaryota</taxon>
        <taxon>Metazoa</taxon>
        <taxon>Ecdysozoa</taxon>
        <taxon>Nematoda</taxon>
        <taxon>Chromadorea</taxon>
        <taxon>Rhabditida</taxon>
        <taxon>Rhabditina</taxon>
        <taxon>Rhabditomorpha</taxon>
        <taxon>Rhabditoidea</taxon>
        <taxon>Rhabditidae</taxon>
        <taxon>Peloderinae</taxon>
        <taxon>Caenorhabditis</taxon>
    </lineage>
</organism>
<reference evidence="2" key="2">
    <citation type="submission" date="2022-06" db="UniProtKB">
        <authorList>
            <consortium name="EnsemblMetazoa"/>
        </authorList>
    </citation>
    <scope>IDENTIFICATION</scope>
    <source>
        <strain evidence="2">DF5081</strain>
    </source>
</reference>
<dbReference type="PANTHER" id="PTHR22941">
    <property type="entry name" value="SERPENTINE RECEPTOR"/>
    <property type="match status" value="1"/>
</dbReference>